<evidence type="ECO:0000313" key="3">
    <source>
        <dbReference type="Proteomes" id="UP000694300"/>
    </source>
</evidence>
<feature type="compositionally biased region" description="Polar residues" evidence="1">
    <location>
        <begin position="233"/>
        <end position="244"/>
    </location>
</feature>
<dbReference type="RefSeq" id="WP_218590077.1">
    <property type="nucleotide sequence ID" value="NZ_JADQDE010000115.1"/>
</dbReference>
<evidence type="ECO:0000313" key="2">
    <source>
        <dbReference type="EMBL" id="MBW0128597.1"/>
    </source>
</evidence>
<protein>
    <submittedName>
        <fullName evidence="2">Uncharacterized protein</fullName>
    </submittedName>
</protein>
<reference evidence="2 3" key="1">
    <citation type="submission" date="2020-11" db="EMBL/GenBank/DDBJ databases">
        <title>Pseudonocardia abyssalis sp. nov. and Pseudonocardia oceani sp. nov., description and phylogenomic analysis of two novel actinomycetes isolated from the deep Southern Ocean.</title>
        <authorList>
            <person name="Parra J."/>
        </authorList>
    </citation>
    <scope>NUCLEOTIDE SEQUENCE [LARGE SCALE GENOMIC DNA]</scope>
    <source>
        <strain evidence="3">KRD185</strain>
    </source>
</reference>
<proteinExistence type="predicted"/>
<keyword evidence="3" id="KW-1185">Reference proteome</keyword>
<evidence type="ECO:0000256" key="1">
    <source>
        <dbReference type="SAM" id="MobiDB-lite"/>
    </source>
</evidence>
<dbReference type="EMBL" id="JADQDF010000001">
    <property type="protein sequence ID" value="MBW0128597.1"/>
    <property type="molecule type" value="Genomic_DNA"/>
</dbReference>
<sequence>MDILDVLVGGGFGLILSVLVQSYFRPVSAAIESRSRRRWSSPVLIHVERDPAIIWHDAPDWVGFQVYVDDPTRFAGPTPSERTKWLRWMKARNAVDAYTTPLQVTIQARTEAAVVIEGLLLKRHRSVPLSSGAILVRAPAGGADLEPRRFEVHLDRELVDVDWLLSTGNPGRPPSLVLAAGDIERFHIWATTSHDSEDAVRHEWTVELLLLVEGKRQTEVIDDDGKPFVTVTPGNLSSHFNTPGSDDWDGNPPSAAS</sequence>
<accession>A0ABS6U8R1</accession>
<name>A0ABS6U8R1_9PSEU</name>
<comment type="caution">
    <text evidence="2">The sequence shown here is derived from an EMBL/GenBank/DDBJ whole genome shotgun (WGS) entry which is preliminary data.</text>
</comment>
<feature type="region of interest" description="Disordered" evidence="1">
    <location>
        <begin position="233"/>
        <end position="257"/>
    </location>
</feature>
<organism evidence="2 3">
    <name type="scientific">Pseudonocardia oceani</name>
    <dbReference type="NCBI Taxonomy" id="2792013"/>
    <lineage>
        <taxon>Bacteria</taxon>
        <taxon>Bacillati</taxon>
        <taxon>Actinomycetota</taxon>
        <taxon>Actinomycetes</taxon>
        <taxon>Pseudonocardiales</taxon>
        <taxon>Pseudonocardiaceae</taxon>
        <taxon>Pseudonocardia</taxon>
    </lineage>
</organism>
<dbReference type="Proteomes" id="UP000694300">
    <property type="component" value="Unassembled WGS sequence"/>
</dbReference>
<gene>
    <name evidence="2" type="ORF">I4I82_13000</name>
</gene>